<evidence type="ECO:0000313" key="1">
    <source>
        <dbReference type="EMBL" id="KAF9653985.1"/>
    </source>
</evidence>
<reference evidence="1" key="2">
    <citation type="journal article" date="2020" name="Nat. Commun.">
        <title>Large-scale genome sequencing of mycorrhizal fungi provides insights into the early evolution of symbiotic traits.</title>
        <authorList>
            <person name="Miyauchi S."/>
            <person name="Kiss E."/>
            <person name="Kuo A."/>
            <person name="Drula E."/>
            <person name="Kohler A."/>
            <person name="Sanchez-Garcia M."/>
            <person name="Morin E."/>
            <person name="Andreopoulos B."/>
            <person name="Barry K.W."/>
            <person name="Bonito G."/>
            <person name="Buee M."/>
            <person name="Carver A."/>
            <person name="Chen C."/>
            <person name="Cichocki N."/>
            <person name="Clum A."/>
            <person name="Culley D."/>
            <person name="Crous P.W."/>
            <person name="Fauchery L."/>
            <person name="Girlanda M."/>
            <person name="Hayes R.D."/>
            <person name="Keri Z."/>
            <person name="LaButti K."/>
            <person name="Lipzen A."/>
            <person name="Lombard V."/>
            <person name="Magnuson J."/>
            <person name="Maillard F."/>
            <person name="Murat C."/>
            <person name="Nolan M."/>
            <person name="Ohm R.A."/>
            <person name="Pangilinan J."/>
            <person name="Pereira M.F."/>
            <person name="Perotto S."/>
            <person name="Peter M."/>
            <person name="Pfister S."/>
            <person name="Riley R."/>
            <person name="Sitrit Y."/>
            <person name="Stielow J.B."/>
            <person name="Szollosi G."/>
            <person name="Zifcakova L."/>
            <person name="Stursova M."/>
            <person name="Spatafora J.W."/>
            <person name="Tedersoo L."/>
            <person name="Vaario L.M."/>
            <person name="Yamada A."/>
            <person name="Yan M."/>
            <person name="Wang P."/>
            <person name="Xu J."/>
            <person name="Bruns T."/>
            <person name="Baldrian P."/>
            <person name="Vilgalys R."/>
            <person name="Dunand C."/>
            <person name="Henrissat B."/>
            <person name="Grigoriev I.V."/>
            <person name="Hibbett D."/>
            <person name="Nagy L.G."/>
            <person name="Martin F.M."/>
        </authorList>
    </citation>
    <scope>NUCLEOTIDE SEQUENCE</scope>
    <source>
        <strain evidence="1">P2</strain>
    </source>
</reference>
<name>A0ACB6ZX51_THEGA</name>
<organism evidence="1 2">
    <name type="scientific">Thelephora ganbajun</name>
    <name type="common">Ganba fungus</name>
    <dbReference type="NCBI Taxonomy" id="370292"/>
    <lineage>
        <taxon>Eukaryota</taxon>
        <taxon>Fungi</taxon>
        <taxon>Dikarya</taxon>
        <taxon>Basidiomycota</taxon>
        <taxon>Agaricomycotina</taxon>
        <taxon>Agaricomycetes</taxon>
        <taxon>Thelephorales</taxon>
        <taxon>Thelephoraceae</taxon>
        <taxon>Thelephora</taxon>
    </lineage>
</organism>
<gene>
    <name evidence="1" type="ORF">BDM02DRAFT_3265129</name>
</gene>
<comment type="caution">
    <text evidence="1">The sequence shown here is derived from an EMBL/GenBank/DDBJ whole genome shotgun (WGS) entry which is preliminary data.</text>
</comment>
<proteinExistence type="predicted"/>
<dbReference type="EMBL" id="MU117962">
    <property type="protein sequence ID" value="KAF9653985.1"/>
    <property type="molecule type" value="Genomic_DNA"/>
</dbReference>
<dbReference type="Proteomes" id="UP000886501">
    <property type="component" value="Unassembled WGS sequence"/>
</dbReference>
<accession>A0ACB6ZX51</accession>
<keyword evidence="2" id="KW-1185">Reference proteome</keyword>
<sequence>MTRSRNGNEFPQSLLAHSLSRSIENKLVLDAEAARYPQIKEGILSSRSTTTLGQCTRSTFIRQFLNNHRNNVRSKMATNEAAPADTGDSTARPSTATPGSDLDNNGSQNGGQSDASLSDIDDD</sequence>
<protein>
    <submittedName>
        <fullName evidence="1">Uncharacterized protein</fullName>
    </submittedName>
</protein>
<reference evidence="1" key="1">
    <citation type="submission" date="2019-10" db="EMBL/GenBank/DDBJ databases">
        <authorList>
            <consortium name="DOE Joint Genome Institute"/>
            <person name="Kuo A."/>
            <person name="Miyauchi S."/>
            <person name="Kiss E."/>
            <person name="Drula E."/>
            <person name="Kohler A."/>
            <person name="Sanchez-Garcia M."/>
            <person name="Andreopoulos B."/>
            <person name="Barry K.W."/>
            <person name="Bonito G."/>
            <person name="Buee M."/>
            <person name="Carver A."/>
            <person name="Chen C."/>
            <person name="Cichocki N."/>
            <person name="Clum A."/>
            <person name="Culley D."/>
            <person name="Crous P.W."/>
            <person name="Fauchery L."/>
            <person name="Girlanda M."/>
            <person name="Hayes R."/>
            <person name="Keri Z."/>
            <person name="Labutti K."/>
            <person name="Lipzen A."/>
            <person name="Lombard V."/>
            <person name="Magnuson J."/>
            <person name="Maillard F."/>
            <person name="Morin E."/>
            <person name="Murat C."/>
            <person name="Nolan M."/>
            <person name="Ohm R."/>
            <person name="Pangilinan J."/>
            <person name="Pereira M."/>
            <person name="Perotto S."/>
            <person name="Peter M."/>
            <person name="Riley R."/>
            <person name="Sitrit Y."/>
            <person name="Stielow B."/>
            <person name="Szollosi G."/>
            <person name="Zifcakova L."/>
            <person name="Stursova M."/>
            <person name="Spatafora J.W."/>
            <person name="Tedersoo L."/>
            <person name="Vaario L.-M."/>
            <person name="Yamada A."/>
            <person name="Yan M."/>
            <person name="Wang P."/>
            <person name="Xu J."/>
            <person name="Bruns T."/>
            <person name="Baldrian P."/>
            <person name="Vilgalys R."/>
            <person name="Henrissat B."/>
            <person name="Grigoriev I.V."/>
            <person name="Hibbett D."/>
            <person name="Nagy L.G."/>
            <person name="Martin F.M."/>
        </authorList>
    </citation>
    <scope>NUCLEOTIDE SEQUENCE</scope>
    <source>
        <strain evidence="1">P2</strain>
    </source>
</reference>
<evidence type="ECO:0000313" key="2">
    <source>
        <dbReference type="Proteomes" id="UP000886501"/>
    </source>
</evidence>